<evidence type="ECO:0000313" key="4">
    <source>
        <dbReference type="EMBL" id="EYU38865.1"/>
    </source>
</evidence>
<gene>
    <name evidence="4" type="ORF">MIMGU_mgv1a015182mg</name>
</gene>
<dbReference type="PhylomeDB" id="A0A022RIY8"/>
<dbReference type="OMA" id="HSQMTIT"/>
<reference evidence="4 5" key="1">
    <citation type="journal article" date="2013" name="Proc. Natl. Acad. Sci. U.S.A.">
        <title>Fine-scale variation in meiotic recombination in Mimulus inferred from population shotgun sequencing.</title>
        <authorList>
            <person name="Hellsten U."/>
            <person name="Wright K.M."/>
            <person name="Jenkins J."/>
            <person name="Shu S."/>
            <person name="Yuan Y."/>
            <person name="Wessler S.R."/>
            <person name="Schmutz J."/>
            <person name="Willis J.H."/>
            <person name="Rokhsar D.S."/>
        </authorList>
    </citation>
    <scope>NUCLEOTIDE SEQUENCE [LARGE SCALE GENOMIC DNA]</scope>
    <source>
        <strain evidence="5">cv. DUN x IM62</strain>
    </source>
</reference>
<accession>A0A022RIY8</accession>
<dbReference type="EMBL" id="KI630473">
    <property type="protein sequence ID" value="EYU38865.1"/>
    <property type="molecule type" value="Genomic_DNA"/>
</dbReference>
<proteinExistence type="inferred from homology"/>
<dbReference type="eggNOG" id="KOG3227">
    <property type="taxonomic scope" value="Eukaryota"/>
</dbReference>
<name>A0A022RIY8_ERYGU</name>
<protein>
    <recommendedName>
        <fullName evidence="3">SS18 N-terminal domain-containing protein</fullName>
    </recommendedName>
</protein>
<evidence type="ECO:0000256" key="2">
    <source>
        <dbReference type="SAM" id="MobiDB-lite"/>
    </source>
</evidence>
<dbReference type="AlphaFoldDB" id="A0A022RIY8"/>
<keyword evidence="5" id="KW-1185">Reference proteome</keyword>
<evidence type="ECO:0000313" key="5">
    <source>
        <dbReference type="Proteomes" id="UP000030748"/>
    </source>
</evidence>
<comment type="similarity">
    <text evidence="1">Belongs to the SS18 family.</text>
</comment>
<sequence length="165" mass="17998">MQQPGPMFPVIPSFPPTNITTEQIQKYLDENKKLILAILDNQNLGKLAECAQYQAQLQKNLMYLAAIADAQPQTPTMPSQMSSQHPGMQQGGGYYMQPQQQPQGGAAMAGGIFSPLNNPHHHQLQDPHSQMTITRPNNGINNNNTTNNTIQDKAADAHVIGDGAK</sequence>
<organism evidence="4 5">
    <name type="scientific">Erythranthe guttata</name>
    <name type="common">Yellow monkey flower</name>
    <name type="synonym">Mimulus guttatus</name>
    <dbReference type="NCBI Taxonomy" id="4155"/>
    <lineage>
        <taxon>Eukaryota</taxon>
        <taxon>Viridiplantae</taxon>
        <taxon>Streptophyta</taxon>
        <taxon>Embryophyta</taxon>
        <taxon>Tracheophyta</taxon>
        <taxon>Spermatophyta</taxon>
        <taxon>Magnoliopsida</taxon>
        <taxon>eudicotyledons</taxon>
        <taxon>Gunneridae</taxon>
        <taxon>Pentapetalae</taxon>
        <taxon>asterids</taxon>
        <taxon>lamiids</taxon>
        <taxon>Lamiales</taxon>
        <taxon>Phrymaceae</taxon>
        <taxon>Erythranthe</taxon>
    </lineage>
</organism>
<dbReference type="OrthoDB" id="10265171at2759"/>
<feature type="domain" description="SS18 N-terminal" evidence="3">
    <location>
        <begin position="18"/>
        <end position="74"/>
    </location>
</feature>
<dbReference type="Pfam" id="PF05030">
    <property type="entry name" value="SSXT"/>
    <property type="match status" value="1"/>
</dbReference>
<feature type="compositionally biased region" description="Low complexity" evidence="2">
    <location>
        <begin position="132"/>
        <end position="150"/>
    </location>
</feature>
<dbReference type="KEGG" id="egt:105956318"/>
<feature type="region of interest" description="Disordered" evidence="2">
    <location>
        <begin position="112"/>
        <end position="165"/>
    </location>
</feature>
<evidence type="ECO:0000259" key="3">
    <source>
        <dbReference type="Pfam" id="PF05030"/>
    </source>
</evidence>
<dbReference type="STRING" id="4155.A0A022RIY8"/>
<dbReference type="Proteomes" id="UP000030748">
    <property type="component" value="Unassembled WGS sequence"/>
</dbReference>
<evidence type="ECO:0000256" key="1">
    <source>
        <dbReference type="ARBA" id="ARBA00007945"/>
    </source>
</evidence>
<dbReference type="InterPro" id="IPR007726">
    <property type="entry name" value="SS18_N"/>
</dbReference>